<evidence type="ECO:0000313" key="10">
    <source>
        <dbReference type="Proteomes" id="UP000321720"/>
    </source>
</evidence>
<dbReference type="PANTHER" id="PTHR43085">
    <property type="entry name" value="HEXOKINASE FAMILY MEMBER"/>
    <property type="match status" value="1"/>
</dbReference>
<dbReference type="PROSITE" id="PS00583">
    <property type="entry name" value="PFKB_KINASES_1"/>
    <property type="match status" value="1"/>
</dbReference>
<keyword evidence="10" id="KW-1185">Reference proteome</keyword>
<evidence type="ECO:0000259" key="8">
    <source>
        <dbReference type="Pfam" id="PF00294"/>
    </source>
</evidence>
<evidence type="ECO:0000256" key="2">
    <source>
        <dbReference type="ARBA" id="ARBA00022679"/>
    </source>
</evidence>
<evidence type="ECO:0000256" key="4">
    <source>
        <dbReference type="ARBA" id="ARBA00022777"/>
    </source>
</evidence>
<dbReference type="AlphaFoldDB" id="A0A511JA92"/>
<comment type="similarity">
    <text evidence="1 6">Belongs to the carbohydrate kinase PfkB family.</text>
</comment>
<keyword evidence="3" id="KW-0547">Nucleotide-binding</keyword>
<keyword evidence="2 6" id="KW-0808">Transferase</keyword>
<protein>
    <submittedName>
        <fullName evidence="9">Fructokinase</fullName>
    </submittedName>
</protein>
<evidence type="ECO:0000256" key="7">
    <source>
        <dbReference type="SAM" id="MobiDB-lite"/>
    </source>
</evidence>
<dbReference type="Pfam" id="PF00294">
    <property type="entry name" value="PfkB"/>
    <property type="match status" value="1"/>
</dbReference>
<proteinExistence type="inferred from homology"/>
<comment type="caution">
    <text evidence="9">The sequence shown here is derived from an EMBL/GenBank/DDBJ whole genome shotgun (WGS) entry which is preliminary data.</text>
</comment>
<dbReference type="InterPro" id="IPR002173">
    <property type="entry name" value="Carboh/pur_kinase_PfkB_CS"/>
</dbReference>
<dbReference type="PROSITE" id="PS00584">
    <property type="entry name" value="PFKB_KINASES_2"/>
    <property type="match status" value="1"/>
</dbReference>
<dbReference type="PANTHER" id="PTHR43085:SF1">
    <property type="entry name" value="PSEUDOURIDINE KINASE-RELATED"/>
    <property type="match status" value="1"/>
</dbReference>
<organism evidence="9 10">
    <name type="scientific">Cellulomonas composti</name>
    <dbReference type="NCBI Taxonomy" id="266130"/>
    <lineage>
        <taxon>Bacteria</taxon>
        <taxon>Bacillati</taxon>
        <taxon>Actinomycetota</taxon>
        <taxon>Actinomycetes</taxon>
        <taxon>Micrococcales</taxon>
        <taxon>Cellulomonadaceae</taxon>
        <taxon>Cellulomonas</taxon>
    </lineage>
</organism>
<evidence type="ECO:0000256" key="6">
    <source>
        <dbReference type="RuleBase" id="RU003704"/>
    </source>
</evidence>
<dbReference type="InterPro" id="IPR011611">
    <property type="entry name" value="PfkB_dom"/>
</dbReference>
<sequence length="337" mass="34805">MAGRGTRAARGGPRRDDDLIGNGDGGGGFMSGGGTALVIGEALIDAVERADGSRERHPGGSPANVAIGLGRLGRDVALATWLGDDADGDAIRAHLRSSDVRVLRGDRSATRTPTATAHLDAQGVATYDFDLEWDLAGAWDDEPVAPLVVHTGSIATVLEPGAQRVRAELERRRDTATITYDPNLRPALMGSPAHALPYVTALVSLADVVKVSDEDLAWLHPGTPPGEVAADWAQRGPALVVVTHGGEGAFAVSASGARLFVAAPRVTVVDTVGAGDSFMGGLVDGLWTAGLLGADRRQALRDADATTIESVLTRCARIAAITVSRAGANPPRADELD</sequence>
<dbReference type="SUPFAM" id="SSF53613">
    <property type="entry name" value="Ribokinase-like"/>
    <property type="match status" value="1"/>
</dbReference>
<dbReference type="GO" id="GO:0006000">
    <property type="term" value="P:fructose metabolic process"/>
    <property type="evidence" value="ECO:0007669"/>
    <property type="project" value="UniProtKB-ARBA"/>
</dbReference>
<gene>
    <name evidence="9" type="ORF">CCO02nite_15560</name>
</gene>
<evidence type="ECO:0000256" key="3">
    <source>
        <dbReference type="ARBA" id="ARBA00022741"/>
    </source>
</evidence>
<evidence type="ECO:0000313" key="9">
    <source>
        <dbReference type="EMBL" id="GEL94898.1"/>
    </source>
</evidence>
<feature type="domain" description="Carbohydrate kinase PfkB" evidence="8">
    <location>
        <begin position="37"/>
        <end position="310"/>
    </location>
</feature>
<dbReference type="CDD" id="cd01167">
    <property type="entry name" value="bac_FRK"/>
    <property type="match status" value="1"/>
</dbReference>
<dbReference type="Proteomes" id="UP000321720">
    <property type="component" value="Unassembled WGS sequence"/>
</dbReference>
<accession>A0A511JA92</accession>
<keyword evidence="4 6" id="KW-0418">Kinase</keyword>
<name>A0A511JA92_9CELL</name>
<reference evidence="9 10" key="1">
    <citation type="submission" date="2019-07" db="EMBL/GenBank/DDBJ databases">
        <title>Whole genome shotgun sequence of Cellulomonas composti NBRC 100758.</title>
        <authorList>
            <person name="Hosoyama A."/>
            <person name="Uohara A."/>
            <person name="Ohji S."/>
            <person name="Ichikawa N."/>
        </authorList>
    </citation>
    <scope>NUCLEOTIDE SEQUENCE [LARGE SCALE GENOMIC DNA]</scope>
    <source>
        <strain evidence="9 10">NBRC 100758</strain>
    </source>
</reference>
<feature type="region of interest" description="Disordered" evidence="7">
    <location>
        <begin position="1"/>
        <end position="26"/>
    </location>
</feature>
<dbReference type="PRINTS" id="PR00990">
    <property type="entry name" value="RIBOKINASE"/>
</dbReference>
<evidence type="ECO:0000256" key="1">
    <source>
        <dbReference type="ARBA" id="ARBA00010688"/>
    </source>
</evidence>
<dbReference type="Gene3D" id="3.40.1190.20">
    <property type="match status" value="1"/>
</dbReference>
<dbReference type="GO" id="GO:0005524">
    <property type="term" value="F:ATP binding"/>
    <property type="evidence" value="ECO:0007669"/>
    <property type="project" value="UniProtKB-KW"/>
</dbReference>
<dbReference type="InterPro" id="IPR002139">
    <property type="entry name" value="Ribo/fructo_kinase"/>
</dbReference>
<evidence type="ECO:0000256" key="5">
    <source>
        <dbReference type="ARBA" id="ARBA00022840"/>
    </source>
</evidence>
<dbReference type="EMBL" id="BJWG01000006">
    <property type="protein sequence ID" value="GEL94898.1"/>
    <property type="molecule type" value="Genomic_DNA"/>
</dbReference>
<dbReference type="InterPro" id="IPR029056">
    <property type="entry name" value="Ribokinase-like"/>
</dbReference>
<dbReference type="GO" id="GO:0008865">
    <property type="term" value="F:fructokinase activity"/>
    <property type="evidence" value="ECO:0007669"/>
    <property type="project" value="UniProtKB-ARBA"/>
</dbReference>
<dbReference type="InterPro" id="IPR050306">
    <property type="entry name" value="PfkB_Carbo_kinase"/>
</dbReference>
<feature type="compositionally biased region" description="Low complexity" evidence="7">
    <location>
        <begin position="1"/>
        <end position="11"/>
    </location>
</feature>
<keyword evidence="5" id="KW-0067">ATP-binding</keyword>